<name>A0A9P3GLP5_9APHY</name>
<sequence>MLKALGLCLGGRESESSDDKGVQSFDRADEVERLRAELEEAKANNAELERQLLEKSGVSKGSVSEHSVVPANYATLDKEGKPSEDQDPIPFTSEASPKRCLAFAKEKLGKTSVVRLGADIVWDIEFQAGFLARPNDRRSRKGAWSEASYPKLQRANEVIARVEERWCYLGTFAGAGVEKVSYEEWMTFSESIRDGVAAFSGVSRKGGAFEELMRQGRMRVSKYNVRRVGTNVAFRDALVEAGRTPHAGTEGALDESDSSDA</sequence>
<protein>
    <submittedName>
        <fullName evidence="3">Uncharacterized protein</fullName>
    </submittedName>
</protein>
<feature type="coiled-coil region" evidence="1">
    <location>
        <begin position="28"/>
        <end position="58"/>
    </location>
</feature>
<keyword evidence="4" id="KW-1185">Reference proteome</keyword>
<feature type="compositionally biased region" description="Basic and acidic residues" evidence="2">
    <location>
        <begin position="12"/>
        <end position="26"/>
    </location>
</feature>
<evidence type="ECO:0000256" key="2">
    <source>
        <dbReference type="SAM" id="MobiDB-lite"/>
    </source>
</evidence>
<gene>
    <name evidence="3" type="ORF">PsYK624_138460</name>
</gene>
<comment type="caution">
    <text evidence="3">The sequence shown here is derived from an EMBL/GenBank/DDBJ whole genome shotgun (WGS) entry which is preliminary data.</text>
</comment>
<accession>A0A9P3GLP5</accession>
<evidence type="ECO:0000313" key="4">
    <source>
        <dbReference type="Proteomes" id="UP000703269"/>
    </source>
</evidence>
<reference evidence="3 4" key="1">
    <citation type="submission" date="2021-08" db="EMBL/GenBank/DDBJ databases">
        <title>Draft Genome Sequence of Phanerochaete sordida strain YK-624.</title>
        <authorList>
            <person name="Mori T."/>
            <person name="Dohra H."/>
            <person name="Suzuki T."/>
            <person name="Kawagishi H."/>
            <person name="Hirai H."/>
        </authorList>
    </citation>
    <scope>NUCLEOTIDE SEQUENCE [LARGE SCALE GENOMIC DNA]</scope>
    <source>
        <strain evidence="3 4">YK-624</strain>
    </source>
</reference>
<dbReference type="OrthoDB" id="2800304at2759"/>
<evidence type="ECO:0000256" key="1">
    <source>
        <dbReference type="SAM" id="Coils"/>
    </source>
</evidence>
<dbReference type="Proteomes" id="UP000703269">
    <property type="component" value="Unassembled WGS sequence"/>
</dbReference>
<dbReference type="AlphaFoldDB" id="A0A9P3GLP5"/>
<dbReference type="EMBL" id="BPQB01000074">
    <property type="protein sequence ID" value="GJE97625.1"/>
    <property type="molecule type" value="Genomic_DNA"/>
</dbReference>
<organism evidence="3 4">
    <name type="scientific">Phanerochaete sordida</name>
    <dbReference type="NCBI Taxonomy" id="48140"/>
    <lineage>
        <taxon>Eukaryota</taxon>
        <taxon>Fungi</taxon>
        <taxon>Dikarya</taxon>
        <taxon>Basidiomycota</taxon>
        <taxon>Agaricomycotina</taxon>
        <taxon>Agaricomycetes</taxon>
        <taxon>Polyporales</taxon>
        <taxon>Phanerochaetaceae</taxon>
        <taxon>Phanerochaete</taxon>
    </lineage>
</organism>
<proteinExistence type="predicted"/>
<evidence type="ECO:0000313" key="3">
    <source>
        <dbReference type="EMBL" id="GJE97625.1"/>
    </source>
</evidence>
<feature type="region of interest" description="Disordered" evidence="2">
    <location>
        <begin position="1"/>
        <end position="26"/>
    </location>
</feature>
<keyword evidence="1" id="KW-0175">Coiled coil</keyword>